<name>A0A2S5KKM5_9PROT</name>
<evidence type="ECO:0000259" key="4">
    <source>
        <dbReference type="SMART" id="SM00642"/>
    </source>
</evidence>
<dbReference type="Proteomes" id="UP000238196">
    <property type="component" value="Unassembled WGS sequence"/>
</dbReference>
<comment type="similarity">
    <text evidence="1">Belongs to the glycosyl hydrolase 13 family.</text>
</comment>
<dbReference type="AlphaFoldDB" id="A0A2S5KKM5"/>
<dbReference type="InterPro" id="IPR045857">
    <property type="entry name" value="O16G_dom_2"/>
</dbReference>
<dbReference type="PANTHER" id="PTHR10357">
    <property type="entry name" value="ALPHA-AMYLASE FAMILY MEMBER"/>
    <property type="match status" value="1"/>
</dbReference>
<dbReference type="SUPFAM" id="SSF51011">
    <property type="entry name" value="Glycosyl hydrolase domain"/>
    <property type="match status" value="1"/>
</dbReference>
<sequence>MSNLSKPLANPDWWRGALIYQIYPRSYQDSNQDGIGDLPGITSRLDYIASLGVDAVWLSPIFTSPMKDFGYDVADYTDVDPMFGSLDDFRAMLDKAHGLGLKVMIDQVISHSSDQHPWFAESRQSRDNAKADWYVWADAKADGSPPNNWLSLFGGSAWAWDSRRRQYYLHNFLTSQPDLNLHNPEVQAALLGAIRFWLALGVDGFRLDTVNFYFHDPLLRDNPPLPADQPKSLGVKDDNPYSFQRHLYDISRPENLVFLQQLRALLDEFPDRTMVGEIGDDFPLQRMAEYTSGGDKLHMAYTFDLLNQPHDPAYIRTVIRRLEDAVGDGWPCWALSNHDVVRCVSRWNDDPQQSRQQREDFAVVVMAMLISMRGSVCIYQGEELALPEAEVPFERLQDPYALPFWPQYKGRDGCRTPMVWRNTAQGEFSTVEPWLPVDERHLPLAVAEQEALTGSVLQRMRQLLQWRQQQPALIKGSIEVLDHTGELLCWIRRCEEQSLLVVINLSDQPQRQLLPCAIRQLLEGHGLRGEIDGDEMVVAPYQGLFASL</sequence>
<dbReference type="InterPro" id="IPR013780">
    <property type="entry name" value="Glyco_hydro_b"/>
</dbReference>
<evidence type="ECO:0000256" key="3">
    <source>
        <dbReference type="ARBA" id="ARBA00023295"/>
    </source>
</evidence>
<dbReference type="EMBL" id="PRLP01000106">
    <property type="protein sequence ID" value="PPC75185.1"/>
    <property type="molecule type" value="Genomic_DNA"/>
</dbReference>
<evidence type="ECO:0000313" key="6">
    <source>
        <dbReference type="Proteomes" id="UP000238196"/>
    </source>
</evidence>
<dbReference type="SMART" id="SM00642">
    <property type="entry name" value="Aamy"/>
    <property type="match status" value="1"/>
</dbReference>
<keyword evidence="3" id="KW-0326">Glycosidase</keyword>
<feature type="domain" description="Glycosyl hydrolase family 13 catalytic" evidence="4">
    <location>
        <begin position="21"/>
        <end position="415"/>
    </location>
</feature>
<evidence type="ECO:0000256" key="2">
    <source>
        <dbReference type="ARBA" id="ARBA00022801"/>
    </source>
</evidence>
<dbReference type="Gene3D" id="3.20.20.80">
    <property type="entry name" value="Glycosidases"/>
    <property type="match status" value="2"/>
</dbReference>
<dbReference type="GO" id="GO:0009313">
    <property type="term" value="P:oligosaccharide catabolic process"/>
    <property type="evidence" value="ECO:0007669"/>
    <property type="project" value="TreeGrafter"/>
</dbReference>
<proteinExistence type="inferred from homology"/>
<dbReference type="Gene3D" id="3.90.400.10">
    <property type="entry name" value="Oligo-1,6-glucosidase, Domain 2"/>
    <property type="match status" value="1"/>
</dbReference>
<dbReference type="CDD" id="cd11330">
    <property type="entry name" value="AmyAc_OligoGlu"/>
    <property type="match status" value="1"/>
</dbReference>
<dbReference type="OrthoDB" id="5287835at2"/>
<dbReference type="Pfam" id="PF00128">
    <property type="entry name" value="Alpha-amylase"/>
    <property type="match status" value="1"/>
</dbReference>
<comment type="caution">
    <text evidence="5">The sequence shown here is derived from an EMBL/GenBank/DDBJ whole genome shotgun (WGS) entry which is preliminary data.</text>
</comment>
<gene>
    <name evidence="5" type="ORF">C4K68_21325</name>
</gene>
<dbReference type="SUPFAM" id="SSF51445">
    <property type="entry name" value="(Trans)glycosidases"/>
    <property type="match status" value="1"/>
</dbReference>
<accession>A0A2S5KKM5</accession>
<protein>
    <submittedName>
        <fullName evidence="5">Alpha-glucosidase</fullName>
    </submittedName>
</protein>
<organism evidence="5 6">
    <name type="scientific">Proteobacteria bacterium 228</name>
    <dbReference type="NCBI Taxonomy" id="2083153"/>
    <lineage>
        <taxon>Bacteria</taxon>
        <taxon>Pseudomonadati</taxon>
        <taxon>Pseudomonadota</taxon>
    </lineage>
</organism>
<reference evidence="5 6" key="1">
    <citation type="submission" date="2018-02" db="EMBL/GenBank/DDBJ databases">
        <title>novel marine gammaproteobacteria from coastal saline agro ecosystem.</title>
        <authorList>
            <person name="Krishnan R."/>
            <person name="Ramesh Kumar N."/>
        </authorList>
    </citation>
    <scope>NUCLEOTIDE SEQUENCE [LARGE SCALE GENOMIC DNA]</scope>
    <source>
        <strain evidence="5 6">228</strain>
    </source>
</reference>
<dbReference type="PANTHER" id="PTHR10357:SF179">
    <property type="entry name" value="NEUTRAL AND BASIC AMINO ACID TRANSPORT PROTEIN RBAT"/>
    <property type="match status" value="1"/>
</dbReference>
<keyword evidence="2" id="KW-0378">Hydrolase</keyword>
<dbReference type="InterPro" id="IPR006047">
    <property type="entry name" value="GH13_cat_dom"/>
</dbReference>
<dbReference type="GO" id="GO:0004556">
    <property type="term" value="F:alpha-amylase activity"/>
    <property type="evidence" value="ECO:0007669"/>
    <property type="project" value="TreeGrafter"/>
</dbReference>
<dbReference type="FunFam" id="3.90.400.10:FF:000002">
    <property type="entry name" value="Sucrose isomerase"/>
    <property type="match status" value="1"/>
</dbReference>
<evidence type="ECO:0000256" key="1">
    <source>
        <dbReference type="ARBA" id="ARBA00008061"/>
    </source>
</evidence>
<dbReference type="InterPro" id="IPR017853">
    <property type="entry name" value="GH"/>
</dbReference>
<dbReference type="Gene3D" id="2.60.40.1180">
    <property type="entry name" value="Golgi alpha-mannosidase II"/>
    <property type="match status" value="1"/>
</dbReference>
<evidence type="ECO:0000313" key="5">
    <source>
        <dbReference type="EMBL" id="PPC75185.1"/>
    </source>
</evidence>